<evidence type="ECO:0000313" key="1">
    <source>
        <dbReference type="EMBL" id="CAK5081596.1"/>
    </source>
</evidence>
<proteinExistence type="predicted"/>
<dbReference type="Proteomes" id="UP001497535">
    <property type="component" value="Unassembled WGS sequence"/>
</dbReference>
<reference evidence="1" key="1">
    <citation type="submission" date="2023-11" db="EMBL/GenBank/DDBJ databases">
        <authorList>
            <person name="Poullet M."/>
        </authorList>
    </citation>
    <scope>NUCLEOTIDE SEQUENCE</scope>
    <source>
        <strain evidence="1">E1834</strain>
    </source>
</reference>
<sequence>MKEGEKGENKKYLNFFFSSFLDDVHKIYLFLGSLLNKFENWKKSSKNLIQK</sequence>
<dbReference type="EMBL" id="CAVMJV010000044">
    <property type="protein sequence ID" value="CAK5081596.1"/>
    <property type="molecule type" value="Genomic_DNA"/>
</dbReference>
<comment type="caution">
    <text evidence="1">The sequence shown here is derived from an EMBL/GenBank/DDBJ whole genome shotgun (WGS) entry which is preliminary data.</text>
</comment>
<keyword evidence="2" id="KW-1185">Reference proteome</keyword>
<accession>A0ACB0ZRP2</accession>
<evidence type="ECO:0000313" key="2">
    <source>
        <dbReference type="Proteomes" id="UP001497535"/>
    </source>
</evidence>
<gene>
    <name evidence="1" type="ORF">MENTE1834_LOCUS28830</name>
</gene>
<protein>
    <submittedName>
        <fullName evidence="1">Uncharacterized protein</fullName>
    </submittedName>
</protein>
<name>A0ACB0ZRP2_MELEN</name>
<organism evidence="1 2">
    <name type="scientific">Meloidogyne enterolobii</name>
    <name type="common">Root-knot nematode worm</name>
    <name type="synonym">Meloidogyne mayaguensis</name>
    <dbReference type="NCBI Taxonomy" id="390850"/>
    <lineage>
        <taxon>Eukaryota</taxon>
        <taxon>Metazoa</taxon>
        <taxon>Ecdysozoa</taxon>
        <taxon>Nematoda</taxon>
        <taxon>Chromadorea</taxon>
        <taxon>Rhabditida</taxon>
        <taxon>Tylenchina</taxon>
        <taxon>Tylenchomorpha</taxon>
        <taxon>Tylenchoidea</taxon>
        <taxon>Meloidogynidae</taxon>
        <taxon>Meloidogyninae</taxon>
        <taxon>Meloidogyne</taxon>
    </lineage>
</organism>